<dbReference type="Proteomes" id="UP000001727">
    <property type="component" value="Chromosome"/>
</dbReference>
<evidence type="ECO:0000313" key="2">
    <source>
        <dbReference type="Proteomes" id="UP000001727"/>
    </source>
</evidence>
<dbReference type="EMBL" id="AM942444">
    <property type="protein sequence ID" value="CAQ05382.1"/>
    <property type="molecule type" value="Genomic_DNA"/>
</dbReference>
<name>B1VGS5_CORU7</name>
<dbReference type="STRING" id="504474.cu1422"/>
<reference evidence="1 2" key="1">
    <citation type="journal article" date="2008" name="J. Biotechnol.">
        <title>The lifestyle of Corynebacterium urealyticum derived from its complete genome sequence established by pyrosequencing.</title>
        <authorList>
            <person name="Tauch A."/>
            <person name="Trost E."/>
            <person name="Tilker A."/>
            <person name="Ludewig U."/>
            <person name="Schneiker S."/>
            <person name="Goesmann A."/>
            <person name="Arnold W."/>
            <person name="Bekel T."/>
            <person name="Brinkrolf K."/>
            <person name="Brune I."/>
            <person name="Goetker S."/>
            <person name="Kalinowski J."/>
            <person name="Kamp P.-B."/>
            <person name="Lobo F.P."/>
            <person name="Viehoever P."/>
            <person name="Weisshaar B."/>
            <person name="Soriano F."/>
            <person name="Droege M."/>
            <person name="Puehler A."/>
        </authorList>
    </citation>
    <scope>NUCLEOTIDE SEQUENCE [LARGE SCALE GENOMIC DNA]</scope>
    <source>
        <strain evidence="2">ATCC 43042 / DSM 7109</strain>
    </source>
</reference>
<dbReference type="RefSeq" id="WP_012360670.1">
    <property type="nucleotide sequence ID" value="NC_010545.1"/>
</dbReference>
<protein>
    <submittedName>
        <fullName evidence="1">Uncharacterized protein</fullName>
    </submittedName>
</protein>
<dbReference type="KEGG" id="cur:cu1422"/>
<accession>B1VGS5</accession>
<dbReference type="AlphaFoldDB" id="B1VGS5"/>
<dbReference type="HOGENOM" id="CLU_2368116_0_0_11"/>
<proteinExistence type="predicted"/>
<keyword evidence="2" id="KW-1185">Reference proteome</keyword>
<dbReference type="GeneID" id="60604205"/>
<organism evidence="1 2">
    <name type="scientific">Corynebacterium urealyticum (strain ATCC 43042 / DSM 7109)</name>
    <dbReference type="NCBI Taxonomy" id="504474"/>
    <lineage>
        <taxon>Bacteria</taxon>
        <taxon>Bacillati</taxon>
        <taxon>Actinomycetota</taxon>
        <taxon>Actinomycetes</taxon>
        <taxon>Mycobacteriales</taxon>
        <taxon>Corynebacteriaceae</taxon>
        <taxon>Corynebacterium</taxon>
    </lineage>
</organism>
<dbReference type="eggNOG" id="ENOG50329BJ">
    <property type="taxonomic scope" value="Bacteria"/>
</dbReference>
<gene>
    <name evidence="1" type="ordered locus">cu1422</name>
</gene>
<sequence>MTKIPRPRPPVFIRLDQSAPVRVNPVVDRTELIVQVYAPDADTALGIAEQVREWLLDLDAHDARVQQWSESAGPYEFPDPDLPEIQRWQISGTIYHHIL</sequence>
<evidence type="ECO:0000313" key="1">
    <source>
        <dbReference type="EMBL" id="CAQ05382.1"/>
    </source>
</evidence>